<dbReference type="InterPro" id="IPR053195">
    <property type="entry name" value="Bax-like"/>
</dbReference>
<feature type="domain" description="Mannosyl-glycoprotein endo-beta-N-acetylglucosamidase-like" evidence="1">
    <location>
        <begin position="187"/>
        <end position="314"/>
    </location>
</feature>
<accession>A0A972VZX0</accession>
<dbReference type="GO" id="GO:0004040">
    <property type="term" value="F:amidase activity"/>
    <property type="evidence" value="ECO:0007669"/>
    <property type="project" value="InterPro"/>
</dbReference>
<name>A0A972VZX0_9GAMM</name>
<proteinExistence type="predicted"/>
<organism evidence="2 3">
    <name type="scientific">SAR86 cluster bacterium</name>
    <dbReference type="NCBI Taxonomy" id="2030880"/>
    <lineage>
        <taxon>Bacteria</taxon>
        <taxon>Pseudomonadati</taxon>
        <taxon>Pseudomonadota</taxon>
        <taxon>Gammaproteobacteria</taxon>
        <taxon>SAR86 cluster</taxon>
    </lineage>
</organism>
<evidence type="ECO:0000313" key="3">
    <source>
        <dbReference type="Proteomes" id="UP000754644"/>
    </source>
</evidence>
<dbReference type="InterPro" id="IPR002901">
    <property type="entry name" value="MGlyc_endo_b_GlcNAc-like_dom"/>
</dbReference>
<dbReference type="Gene3D" id="1.10.530.10">
    <property type="match status" value="1"/>
</dbReference>
<sequence length="326" mass="36029">MSPITIFVCLAIGIANIVFGILPATRSTPPAQTIKAPLSNATPTVILPVAPYHPRPVMLGSASEYVPPDFTRDGDIQAKKQAFYAYLLPRIDQTNQEITRERQWLLNLQARLAQGTSLNDADQIASLNPTSTDAEAAAIHNEASAIHNEAAAIHNEAAALRRLGRRYNMAAVGDAPGALEDYVEKLLLRVDVVPASLVIAQAAKESGWGSSRFAREGNNFFGIWCFNRGCGMTPANRDAGRHHEVAMFNTVTEGVRYYVRTINSHNAYDKLRQIRAAARNNNQPFGGEQLATGLLRYSERGLLYVNEIQSMIRYNRLQRFTREYSA</sequence>
<comment type="caution">
    <text evidence="2">The sequence shown here is derived from an EMBL/GenBank/DDBJ whole genome shotgun (WGS) entry which is preliminary data.</text>
</comment>
<dbReference type="PANTHER" id="PTHR40572">
    <property type="entry name" value="PROTEIN BAX"/>
    <property type="match status" value="1"/>
</dbReference>
<protein>
    <submittedName>
        <fullName evidence="2">Glucosaminidase domain-containing protein</fullName>
    </submittedName>
</protein>
<dbReference type="AlphaFoldDB" id="A0A972VZX0"/>
<reference evidence="2" key="1">
    <citation type="submission" date="2020-05" db="EMBL/GenBank/DDBJ databases">
        <title>Sulfur intermediates as new biogeochemical hubs in an aquatic model microbial ecosystem.</title>
        <authorList>
            <person name="Vigneron A."/>
        </authorList>
    </citation>
    <scope>NUCLEOTIDE SEQUENCE</scope>
    <source>
        <strain evidence="2">Bin.250</strain>
    </source>
</reference>
<dbReference type="Pfam" id="PF01832">
    <property type="entry name" value="Glucosaminidase"/>
    <property type="match status" value="1"/>
</dbReference>
<evidence type="ECO:0000259" key="1">
    <source>
        <dbReference type="Pfam" id="PF01832"/>
    </source>
</evidence>
<gene>
    <name evidence="2" type="ORF">HQ497_08590</name>
</gene>
<dbReference type="PANTHER" id="PTHR40572:SF1">
    <property type="entry name" value="PROTEIN BAX"/>
    <property type="match status" value="1"/>
</dbReference>
<dbReference type="Proteomes" id="UP000754644">
    <property type="component" value="Unassembled WGS sequence"/>
</dbReference>
<evidence type="ECO:0000313" key="2">
    <source>
        <dbReference type="EMBL" id="NQV65410.1"/>
    </source>
</evidence>
<dbReference type="EMBL" id="JABMOJ010000318">
    <property type="protein sequence ID" value="NQV65410.1"/>
    <property type="molecule type" value="Genomic_DNA"/>
</dbReference>